<gene>
    <name evidence="1" type="primary">RvY_01519-1</name>
    <name evidence="1" type="synonym">RvY_01519.1</name>
    <name evidence="1" type="ORF">RvY_01519</name>
</gene>
<accession>A0A1D1URB2</accession>
<sequence length="71" mass="8013">MANRTDNKANKAEEVELWKRTHLYKAAQHAPASSNRISAGILPSSRRRCARWRPEMGKLAGQINEGNKRIA</sequence>
<dbReference type="AlphaFoldDB" id="A0A1D1URB2"/>
<name>A0A1D1URB2_RAMVA</name>
<protein>
    <submittedName>
        <fullName evidence="1">Uncharacterized protein</fullName>
    </submittedName>
</protein>
<evidence type="ECO:0000313" key="1">
    <source>
        <dbReference type="EMBL" id="GAU88903.1"/>
    </source>
</evidence>
<evidence type="ECO:0000313" key="2">
    <source>
        <dbReference type="Proteomes" id="UP000186922"/>
    </source>
</evidence>
<proteinExistence type="predicted"/>
<keyword evidence="2" id="KW-1185">Reference proteome</keyword>
<comment type="caution">
    <text evidence="1">The sequence shown here is derived from an EMBL/GenBank/DDBJ whole genome shotgun (WGS) entry which is preliminary data.</text>
</comment>
<reference evidence="1 2" key="1">
    <citation type="journal article" date="2016" name="Nat. Commun.">
        <title>Extremotolerant tardigrade genome and improved radiotolerance of human cultured cells by tardigrade-unique protein.</title>
        <authorList>
            <person name="Hashimoto T."/>
            <person name="Horikawa D.D."/>
            <person name="Saito Y."/>
            <person name="Kuwahara H."/>
            <person name="Kozuka-Hata H."/>
            <person name="Shin-I T."/>
            <person name="Minakuchi Y."/>
            <person name="Ohishi K."/>
            <person name="Motoyama A."/>
            <person name="Aizu T."/>
            <person name="Enomoto A."/>
            <person name="Kondo K."/>
            <person name="Tanaka S."/>
            <person name="Hara Y."/>
            <person name="Koshikawa S."/>
            <person name="Sagara H."/>
            <person name="Miura T."/>
            <person name="Yokobori S."/>
            <person name="Miyagawa K."/>
            <person name="Suzuki Y."/>
            <person name="Kubo T."/>
            <person name="Oyama M."/>
            <person name="Kohara Y."/>
            <person name="Fujiyama A."/>
            <person name="Arakawa K."/>
            <person name="Katayama T."/>
            <person name="Toyoda A."/>
            <person name="Kunieda T."/>
        </authorList>
    </citation>
    <scope>NUCLEOTIDE SEQUENCE [LARGE SCALE GENOMIC DNA]</scope>
    <source>
        <strain evidence="1 2">YOKOZUNA-1</strain>
    </source>
</reference>
<organism evidence="1 2">
    <name type="scientific">Ramazzottius varieornatus</name>
    <name type="common">Water bear</name>
    <name type="synonym">Tardigrade</name>
    <dbReference type="NCBI Taxonomy" id="947166"/>
    <lineage>
        <taxon>Eukaryota</taxon>
        <taxon>Metazoa</taxon>
        <taxon>Ecdysozoa</taxon>
        <taxon>Tardigrada</taxon>
        <taxon>Eutardigrada</taxon>
        <taxon>Parachela</taxon>
        <taxon>Hypsibioidea</taxon>
        <taxon>Ramazzottiidae</taxon>
        <taxon>Ramazzottius</taxon>
    </lineage>
</organism>
<dbReference type="Proteomes" id="UP000186922">
    <property type="component" value="Unassembled WGS sequence"/>
</dbReference>
<dbReference type="EMBL" id="BDGG01000001">
    <property type="protein sequence ID" value="GAU88903.1"/>
    <property type="molecule type" value="Genomic_DNA"/>
</dbReference>